<feature type="region of interest" description="Disordered" evidence="3">
    <location>
        <begin position="306"/>
        <end position="336"/>
    </location>
</feature>
<name>A0AAD8SDJ6_LOLMU</name>
<dbReference type="GO" id="GO:0008270">
    <property type="term" value="F:zinc ion binding"/>
    <property type="evidence" value="ECO:0007669"/>
    <property type="project" value="UniProtKB-KW"/>
</dbReference>
<evidence type="ECO:0000256" key="1">
    <source>
        <dbReference type="PROSITE-ProRule" id="PRU00047"/>
    </source>
</evidence>
<dbReference type="Gene3D" id="4.10.60.10">
    <property type="entry name" value="Zinc finger, CCHC-type"/>
    <property type="match status" value="1"/>
</dbReference>
<feature type="region of interest" description="Disordered" evidence="3">
    <location>
        <begin position="834"/>
        <end position="909"/>
    </location>
</feature>
<feature type="coiled-coil region" evidence="2">
    <location>
        <begin position="508"/>
        <end position="553"/>
    </location>
</feature>
<keyword evidence="2" id="KW-0175">Coiled coil</keyword>
<reference evidence="5" key="1">
    <citation type="submission" date="2023-07" db="EMBL/GenBank/DDBJ databases">
        <title>A chromosome-level genome assembly of Lolium multiflorum.</title>
        <authorList>
            <person name="Chen Y."/>
            <person name="Copetti D."/>
            <person name="Kolliker R."/>
            <person name="Studer B."/>
        </authorList>
    </citation>
    <scope>NUCLEOTIDE SEQUENCE</scope>
    <source>
        <strain evidence="5">02402/16</strain>
        <tissue evidence="5">Leaf</tissue>
    </source>
</reference>
<accession>A0AAD8SDJ6</accession>
<feature type="compositionally biased region" description="Polar residues" evidence="3">
    <location>
        <begin position="847"/>
        <end position="856"/>
    </location>
</feature>
<dbReference type="EMBL" id="JAUUTY010000004">
    <property type="protein sequence ID" value="KAK1650167.1"/>
    <property type="molecule type" value="Genomic_DNA"/>
</dbReference>
<evidence type="ECO:0000313" key="6">
    <source>
        <dbReference type="Proteomes" id="UP001231189"/>
    </source>
</evidence>
<feature type="domain" description="CCHC-type" evidence="4">
    <location>
        <begin position="336"/>
        <end position="349"/>
    </location>
</feature>
<dbReference type="Proteomes" id="UP001231189">
    <property type="component" value="Unassembled WGS sequence"/>
</dbReference>
<keyword evidence="6" id="KW-1185">Reference proteome</keyword>
<feature type="compositionally biased region" description="Polar residues" evidence="3">
    <location>
        <begin position="885"/>
        <end position="899"/>
    </location>
</feature>
<comment type="caution">
    <text evidence="5">The sequence shown here is derived from an EMBL/GenBank/DDBJ whole genome shotgun (WGS) entry which is preliminary data.</text>
</comment>
<sequence>MVRSGRHGLGNYGDDLRSRNQREENRAGVGAGLGHGAQGRLCRYVRGLCVAAAGGTVAYKLTRPGVKPMEEIVRACSASTELWRIIEEGYSPRDPKKLTRRDVVDDQLNATAINMIHMAITPKDRAHIRSLKTAKEAWDKLEKLFLGNASIQSSRFDEVNNMADNFVMVEGETPEEMYRRLIALAVQMQDLGATFVDDHWIKRKFYNALLPYEEVKLTAIRQNASFRAMTSDEVLSEVIALDISKKNAEDLVARAHNSRKPNLALKMKVHEASESDEDPVEWGSEDLKVNYHEHMALAAKKFWDGNMSRNTRPRRSHDSPRRLSKSPREGTKRRTCYNCGDKNHFVADCMFERREDYGGKLIPKDRYKPLSKGFSKFSPRSDDDKVSSNKKPRAFIIREEYTSDEDGEHEDKRSNKEGEGVAAIAISTPSNSLFDSPNENLVTNNARCLMAKVSTEVKSPSKPSYSTHALYIDDATSLAVKREIMGLDSLDSFLTNMKGDTKIHVGALLAQLGAAQDLIEKREKLEREAAFELANLKEELDDERNLRMSLEASVIVLEDKNQAIVSRLTKDRDHALGLVGDLKKKMLSLEEANKGKDDEDPNSCHDELVDQVTSLRRHNALLLEVNALQEEALDEYYRLFKEKTSCCNHEEEIAALEITKAKLLSLSSKQEESLVECLRMSKEKDTCCDHEEEIAALKRREAKLMEVNSMQEETLKEYFPLSKDRACCTHESDIAKMENDKRMLMKMNALQEEALMEHFRVNKAKEVQVFDIFHPHPEHEDEVNRLKAKVDRLQVQAKYLEGIIEAKDGAKEGSCNEGGVATDTHTARVRWEPQEEGVMRTAASFPSERNQGLSNQEEPRSTLKVDGKGCSAATPGFRANVEPAQHNQSTLPQRNSGGCQSHRLAVTKD</sequence>
<dbReference type="Pfam" id="PF14223">
    <property type="entry name" value="Retrotran_gag_2"/>
    <property type="match status" value="1"/>
</dbReference>
<proteinExistence type="predicted"/>
<dbReference type="Pfam" id="PF00098">
    <property type="entry name" value="zf-CCHC"/>
    <property type="match status" value="1"/>
</dbReference>
<dbReference type="AlphaFoldDB" id="A0AAD8SDJ6"/>
<protein>
    <recommendedName>
        <fullName evidence="4">CCHC-type domain-containing protein</fullName>
    </recommendedName>
</protein>
<organism evidence="5 6">
    <name type="scientific">Lolium multiflorum</name>
    <name type="common">Italian ryegrass</name>
    <name type="synonym">Lolium perenne subsp. multiflorum</name>
    <dbReference type="NCBI Taxonomy" id="4521"/>
    <lineage>
        <taxon>Eukaryota</taxon>
        <taxon>Viridiplantae</taxon>
        <taxon>Streptophyta</taxon>
        <taxon>Embryophyta</taxon>
        <taxon>Tracheophyta</taxon>
        <taxon>Spermatophyta</taxon>
        <taxon>Magnoliopsida</taxon>
        <taxon>Liliopsida</taxon>
        <taxon>Poales</taxon>
        <taxon>Poaceae</taxon>
        <taxon>BOP clade</taxon>
        <taxon>Pooideae</taxon>
        <taxon>Poodae</taxon>
        <taxon>Poeae</taxon>
        <taxon>Poeae Chloroplast Group 2 (Poeae type)</taxon>
        <taxon>Loliodinae</taxon>
        <taxon>Loliinae</taxon>
        <taxon>Lolium</taxon>
    </lineage>
</organism>
<evidence type="ECO:0000313" key="5">
    <source>
        <dbReference type="EMBL" id="KAK1650167.1"/>
    </source>
</evidence>
<feature type="compositionally biased region" description="Basic and acidic residues" evidence="3">
    <location>
        <begin position="857"/>
        <end position="867"/>
    </location>
</feature>
<feature type="compositionally biased region" description="Basic and acidic residues" evidence="3">
    <location>
        <begin position="316"/>
        <end position="332"/>
    </location>
</feature>
<evidence type="ECO:0000256" key="3">
    <source>
        <dbReference type="SAM" id="MobiDB-lite"/>
    </source>
</evidence>
<feature type="region of interest" description="Disordered" evidence="3">
    <location>
        <begin position="372"/>
        <end position="419"/>
    </location>
</feature>
<keyword evidence="1" id="KW-0862">Zinc</keyword>
<dbReference type="InterPro" id="IPR001878">
    <property type="entry name" value="Znf_CCHC"/>
</dbReference>
<feature type="compositionally biased region" description="Basic and acidic residues" evidence="3">
    <location>
        <begin position="409"/>
        <end position="419"/>
    </location>
</feature>
<keyword evidence="1" id="KW-0479">Metal-binding</keyword>
<evidence type="ECO:0000259" key="4">
    <source>
        <dbReference type="PROSITE" id="PS50158"/>
    </source>
</evidence>
<dbReference type="GO" id="GO:0003676">
    <property type="term" value="F:nucleic acid binding"/>
    <property type="evidence" value="ECO:0007669"/>
    <property type="project" value="InterPro"/>
</dbReference>
<gene>
    <name evidence="5" type="ORF">QYE76_067972</name>
</gene>
<keyword evidence="1" id="KW-0863">Zinc-finger</keyword>
<dbReference type="PROSITE" id="PS50158">
    <property type="entry name" value="ZF_CCHC"/>
    <property type="match status" value="1"/>
</dbReference>
<evidence type="ECO:0000256" key="2">
    <source>
        <dbReference type="SAM" id="Coils"/>
    </source>
</evidence>
<feature type="region of interest" description="Disordered" evidence="3">
    <location>
        <begin position="1"/>
        <end position="21"/>
    </location>
</feature>